<dbReference type="Proteomes" id="UP000721844">
    <property type="component" value="Unassembled WGS sequence"/>
</dbReference>
<gene>
    <name evidence="2" type="ORF">ACELLULO517_10245</name>
</gene>
<sequence length="121" mass="13827">MDQVLALRPFVPAKDFALSKRFYQAIGFRLTWEEAPVAMLKLGSFSFILQDFYEPALAEHFMLQLLVRDVERYWEEIDVAALMIDFAIKPPQAPAIQPWGLKVGFLSDPSGVLWHVAEAPF</sequence>
<feature type="domain" description="Glyoxalase/fosfomycin resistance/dioxygenase" evidence="1">
    <location>
        <begin position="11"/>
        <end position="115"/>
    </location>
</feature>
<dbReference type="SUPFAM" id="SSF54593">
    <property type="entry name" value="Glyoxalase/Bleomycin resistance protein/Dihydroxybiphenyl dioxygenase"/>
    <property type="match status" value="1"/>
</dbReference>
<dbReference type="Pfam" id="PF00903">
    <property type="entry name" value="Glyoxalase"/>
    <property type="match status" value="1"/>
</dbReference>
<protein>
    <recommendedName>
        <fullName evidence="1">Glyoxalase/fosfomycin resistance/dioxygenase domain-containing protein</fullName>
    </recommendedName>
</protein>
<evidence type="ECO:0000313" key="2">
    <source>
        <dbReference type="EMBL" id="MCB8880614.1"/>
    </source>
</evidence>
<organism evidence="2 3">
    <name type="scientific">Acidisoma cellulosilyticum</name>
    <dbReference type="NCBI Taxonomy" id="2802395"/>
    <lineage>
        <taxon>Bacteria</taxon>
        <taxon>Pseudomonadati</taxon>
        <taxon>Pseudomonadota</taxon>
        <taxon>Alphaproteobacteria</taxon>
        <taxon>Acetobacterales</taxon>
        <taxon>Acidocellaceae</taxon>
        <taxon>Acidisoma</taxon>
    </lineage>
</organism>
<proteinExistence type="predicted"/>
<evidence type="ECO:0000259" key="1">
    <source>
        <dbReference type="Pfam" id="PF00903"/>
    </source>
</evidence>
<comment type="caution">
    <text evidence="2">The sequence shown here is derived from an EMBL/GenBank/DDBJ whole genome shotgun (WGS) entry which is preliminary data.</text>
</comment>
<dbReference type="Gene3D" id="3.10.180.10">
    <property type="entry name" value="2,3-Dihydroxybiphenyl 1,2-Dioxygenase, domain 1"/>
    <property type="match status" value="1"/>
</dbReference>
<accession>A0A963Z158</accession>
<name>A0A963Z158_9PROT</name>
<dbReference type="EMBL" id="JAESVA010000003">
    <property type="protein sequence ID" value="MCB8880614.1"/>
    <property type="molecule type" value="Genomic_DNA"/>
</dbReference>
<evidence type="ECO:0000313" key="3">
    <source>
        <dbReference type="Proteomes" id="UP000721844"/>
    </source>
</evidence>
<reference evidence="2 3" key="1">
    <citation type="journal article" date="2021" name="Microorganisms">
        <title>Acidisoma silvae sp. nov. and Acidisomacellulosilytica sp. nov., Two Acidophilic Bacteria Isolated from Decaying Wood, Hydrolyzing Cellulose and Producing Poly-3-hydroxybutyrate.</title>
        <authorList>
            <person name="Mieszkin S."/>
            <person name="Pouder E."/>
            <person name="Uroz S."/>
            <person name="Simon-Colin C."/>
            <person name="Alain K."/>
        </authorList>
    </citation>
    <scope>NUCLEOTIDE SEQUENCE [LARGE SCALE GENOMIC DNA]</scope>
    <source>
        <strain evidence="2 3">HW T5.17</strain>
    </source>
</reference>
<dbReference type="InterPro" id="IPR029068">
    <property type="entry name" value="Glyas_Bleomycin-R_OHBP_Dase"/>
</dbReference>
<dbReference type="InterPro" id="IPR004360">
    <property type="entry name" value="Glyas_Fos-R_dOase_dom"/>
</dbReference>
<keyword evidence="3" id="KW-1185">Reference proteome</keyword>
<dbReference type="RefSeq" id="WP_227307276.1">
    <property type="nucleotide sequence ID" value="NZ_JAESVA010000003.1"/>
</dbReference>
<dbReference type="AlphaFoldDB" id="A0A963Z158"/>